<gene>
    <name evidence="3" type="ordered locus">ACP_0470</name>
</gene>
<accession>C1F0X1</accession>
<dbReference type="InParanoid" id="C1F0X1"/>
<name>C1F0X1_ACIC5</name>
<comment type="similarity">
    <text evidence="1">Belongs to the universal stress protein A family.</text>
</comment>
<dbReference type="Proteomes" id="UP000002207">
    <property type="component" value="Chromosome"/>
</dbReference>
<sequence length="297" mass="32309">MNEAMKYRFQTILVATDFGESASAALQYAQALARAHRARIVITHVIDPASYAFPDGIPASLDFGEKERQEIQTLEEETRRQGIPVHSQVQTGMICDRILQSVKEMHADLLILGTRAKGKAGRAALGTVARQVLARTPCPVLTVSKEMIEHLPHSGCWQSVLIATDFSVASLEALDFAHRITLNVLTIVHAEPCLEQHECETCLERLRFLAPLNESHTVPVEHVVTTGDAADVIVREAAKARADLVVLGSPAEELTGQHFESSTVLQVISAVNCPVLCVPSTLRMPLAALAKEVAEPC</sequence>
<proteinExistence type="inferred from homology"/>
<evidence type="ECO:0000313" key="4">
    <source>
        <dbReference type="Proteomes" id="UP000002207"/>
    </source>
</evidence>
<dbReference type="EMBL" id="CP001472">
    <property type="protein sequence ID" value="ACO32880.1"/>
    <property type="molecule type" value="Genomic_DNA"/>
</dbReference>
<dbReference type="HOGENOM" id="CLU_049301_2_1_0"/>
<dbReference type="InterPro" id="IPR006016">
    <property type="entry name" value="UspA"/>
</dbReference>
<reference evidence="3 4" key="1">
    <citation type="journal article" date="2009" name="Appl. Environ. Microbiol.">
        <title>Three genomes from the phylum Acidobacteria provide insight into the lifestyles of these microorganisms in soils.</title>
        <authorList>
            <person name="Ward N.L."/>
            <person name="Challacombe J.F."/>
            <person name="Janssen P.H."/>
            <person name="Henrissat B."/>
            <person name="Coutinho P.M."/>
            <person name="Wu M."/>
            <person name="Xie G."/>
            <person name="Haft D.H."/>
            <person name="Sait M."/>
            <person name="Badger J."/>
            <person name="Barabote R.D."/>
            <person name="Bradley B."/>
            <person name="Brettin T.S."/>
            <person name="Brinkac L.M."/>
            <person name="Bruce D."/>
            <person name="Creasy T."/>
            <person name="Daugherty S.C."/>
            <person name="Davidsen T.M."/>
            <person name="DeBoy R.T."/>
            <person name="Detter J.C."/>
            <person name="Dodson R.J."/>
            <person name="Durkin A.S."/>
            <person name="Ganapathy A."/>
            <person name="Gwinn-Giglio M."/>
            <person name="Han C.S."/>
            <person name="Khouri H."/>
            <person name="Kiss H."/>
            <person name="Kothari S.P."/>
            <person name="Madupu R."/>
            <person name="Nelson K.E."/>
            <person name="Nelson W.C."/>
            <person name="Paulsen I."/>
            <person name="Penn K."/>
            <person name="Ren Q."/>
            <person name="Rosovitz M.J."/>
            <person name="Selengut J.D."/>
            <person name="Shrivastava S."/>
            <person name="Sullivan S.A."/>
            <person name="Tapia R."/>
            <person name="Thompson L.S."/>
            <person name="Watkins K.L."/>
            <person name="Yang Q."/>
            <person name="Yu C."/>
            <person name="Zafar N."/>
            <person name="Zhou L."/>
            <person name="Kuske C.R."/>
        </authorList>
    </citation>
    <scope>NUCLEOTIDE SEQUENCE [LARGE SCALE GENOMIC DNA]</scope>
    <source>
        <strain evidence="4">ATCC 51196 / DSM 11244 / BCRC 80197 / JCM 7670 / NBRC 15755 / NCIMB 13165 / 161</strain>
    </source>
</reference>
<dbReference type="eggNOG" id="COG0589">
    <property type="taxonomic scope" value="Bacteria"/>
</dbReference>
<dbReference type="STRING" id="240015.ACP_0470"/>
<dbReference type="Pfam" id="PF00582">
    <property type="entry name" value="Usp"/>
    <property type="match status" value="2"/>
</dbReference>
<evidence type="ECO:0000259" key="2">
    <source>
        <dbReference type="Pfam" id="PF00582"/>
    </source>
</evidence>
<dbReference type="InterPro" id="IPR014729">
    <property type="entry name" value="Rossmann-like_a/b/a_fold"/>
</dbReference>
<dbReference type="OrthoDB" id="115248at2"/>
<dbReference type="KEGG" id="aca:ACP_0470"/>
<feature type="domain" description="UspA" evidence="2">
    <location>
        <begin position="9"/>
        <end position="143"/>
    </location>
</feature>
<dbReference type="PRINTS" id="PR01438">
    <property type="entry name" value="UNVRSLSTRESS"/>
</dbReference>
<dbReference type="Gene3D" id="3.40.50.620">
    <property type="entry name" value="HUPs"/>
    <property type="match status" value="2"/>
</dbReference>
<evidence type="ECO:0000313" key="3">
    <source>
        <dbReference type="EMBL" id="ACO32880.1"/>
    </source>
</evidence>
<evidence type="ECO:0000256" key="1">
    <source>
        <dbReference type="ARBA" id="ARBA00008791"/>
    </source>
</evidence>
<dbReference type="SUPFAM" id="SSF52402">
    <property type="entry name" value="Adenine nucleotide alpha hydrolases-like"/>
    <property type="match status" value="2"/>
</dbReference>
<feature type="domain" description="UspA" evidence="2">
    <location>
        <begin position="158"/>
        <end position="279"/>
    </location>
</feature>
<organism evidence="3 4">
    <name type="scientific">Acidobacterium capsulatum (strain ATCC 51196 / DSM 11244 / BCRC 80197 / JCM 7670 / NBRC 15755 / NCIMB 13165 / 161)</name>
    <dbReference type="NCBI Taxonomy" id="240015"/>
    <lineage>
        <taxon>Bacteria</taxon>
        <taxon>Pseudomonadati</taxon>
        <taxon>Acidobacteriota</taxon>
        <taxon>Terriglobia</taxon>
        <taxon>Terriglobales</taxon>
        <taxon>Acidobacteriaceae</taxon>
        <taxon>Acidobacterium</taxon>
    </lineage>
</organism>
<dbReference type="PANTHER" id="PTHR46268">
    <property type="entry name" value="STRESS RESPONSE PROTEIN NHAX"/>
    <property type="match status" value="1"/>
</dbReference>
<protein>
    <submittedName>
        <fullName evidence="3">Universal stress protein family protein</fullName>
    </submittedName>
</protein>
<dbReference type="PANTHER" id="PTHR46268:SF6">
    <property type="entry name" value="UNIVERSAL STRESS PROTEIN UP12"/>
    <property type="match status" value="1"/>
</dbReference>
<dbReference type="CDD" id="cd00293">
    <property type="entry name" value="USP-like"/>
    <property type="match status" value="2"/>
</dbReference>
<keyword evidence="4" id="KW-1185">Reference proteome</keyword>
<dbReference type="InterPro" id="IPR006015">
    <property type="entry name" value="Universal_stress_UspA"/>
</dbReference>
<dbReference type="AlphaFoldDB" id="C1F0X1"/>